<dbReference type="AlphaFoldDB" id="A0A2P5CFF5"/>
<feature type="region of interest" description="Disordered" evidence="1">
    <location>
        <begin position="37"/>
        <end position="60"/>
    </location>
</feature>
<dbReference type="EMBL" id="JXTB01000137">
    <property type="protein sequence ID" value="PON59735.1"/>
    <property type="molecule type" value="Genomic_DNA"/>
</dbReference>
<gene>
    <name evidence="2" type="ORF">PanWU01x14_157920</name>
</gene>
<proteinExistence type="predicted"/>
<name>A0A2P5CFF5_PARAD</name>
<dbReference type="Proteomes" id="UP000237105">
    <property type="component" value="Unassembled WGS sequence"/>
</dbReference>
<reference evidence="3" key="1">
    <citation type="submission" date="2016-06" db="EMBL/GenBank/DDBJ databases">
        <title>Parallel loss of symbiosis genes in relatives of nitrogen-fixing non-legume Parasponia.</title>
        <authorList>
            <person name="Van Velzen R."/>
            <person name="Holmer R."/>
            <person name="Bu F."/>
            <person name="Rutten L."/>
            <person name="Van Zeijl A."/>
            <person name="Liu W."/>
            <person name="Santuari L."/>
            <person name="Cao Q."/>
            <person name="Sharma T."/>
            <person name="Shen D."/>
            <person name="Roswanjaya Y."/>
            <person name="Wardhani T."/>
            <person name="Kalhor M.S."/>
            <person name="Jansen J."/>
            <person name="Van den Hoogen J."/>
            <person name="Gungor B."/>
            <person name="Hartog M."/>
            <person name="Hontelez J."/>
            <person name="Verver J."/>
            <person name="Yang W.-C."/>
            <person name="Schijlen E."/>
            <person name="Repin R."/>
            <person name="Schilthuizen M."/>
            <person name="Schranz E."/>
            <person name="Heidstra R."/>
            <person name="Miyata K."/>
            <person name="Fedorova E."/>
            <person name="Kohlen W."/>
            <person name="Bisseling T."/>
            <person name="Smit S."/>
            <person name="Geurts R."/>
        </authorList>
    </citation>
    <scope>NUCLEOTIDE SEQUENCE [LARGE SCALE GENOMIC DNA]</scope>
    <source>
        <strain evidence="3">cv. WU1-14</strain>
    </source>
</reference>
<evidence type="ECO:0000313" key="3">
    <source>
        <dbReference type="Proteomes" id="UP000237105"/>
    </source>
</evidence>
<organism evidence="2 3">
    <name type="scientific">Parasponia andersonii</name>
    <name type="common">Sponia andersonii</name>
    <dbReference type="NCBI Taxonomy" id="3476"/>
    <lineage>
        <taxon>Eukaryota</taxon>
        <taxon>Viridiplantae</taxon>
        <taxon>Streptophyta</taxon>
        <taxon>Embryophyta</taxon>
        <taxon>Tracheophyta</taxon>
        <taxon>Spermatophyta</taxon>
        <taxon>Magnoliopsida</taxon>
        <taxon>eudicotyledons</taxon>
        <taxon>Gunneridae</taxon>
        <taxon>Pentapetalae</taxon>
        <taxon>rosids</taxon>
        <taxon>fabids</taxon>
        <taxon>Rosales</taxon>
        <taxon>Cannabaceae</taxon>
        <taxon>Parasponia</taxon>
    </lineage>
</organism>
<evidence type="ECO:0000256" key="1">
    <source>
        <dbReference type="SAM" id="MobiDB-lite"/>
    </source>
</evidence>
<keyword evidence="3" id="KW-1185">Reference proteome</keyword>
<feature type="compositionally biased region" description="Basic residues" evidence="1">
    <location>
        <begin position="37"/>
        <end position="49"/>
    </location>
</feature>
<evidence type="ECO:0000313" key="2">
    <source>
        <dbReference type="EMBL" id="PON59735.1"/>
    </source>
</evidence>
<sequence>KKESGYAETCRRHFVKVKNYKLSGLVLSPKHAKFIKLRSPTKTRSKVSPRKAGGANEQLV</sequence>
<accession>A0A2P5CFF5</accession>
<protein>
    <submittedName>
        <fullName evidence="2">Uncharacterized protein</fullName>
    </submittedName>
</protein>
<feature type="non-terminal residue" evidence="2">
    <location>
        <position position="1"/>
    </location>
</feature>
<comment type="caution">
    <text evidence="2">The sequence shown here is derived from an EMBL/GenBank/DDBJ whole genome shotgun (WGS) entry which is preliminary data.</text>
</comment>